<dbReference type="SUPFAM" id="SSF46785">
    <property type="entry name" value="Winged helix' DNA-binding domain"/>
    <property type="match status" value="1"/>
</dbReference>
<gene>
    <name evidence="5" type="ORF">S101395_02433</name>
</gene>
<dbReference type="InterPro" id="IPR051011">
    <property type="entry name" value="Metal_resp_trans_reg"/>
</dbReference>
<dbReference type="InterPro" id="IPR011991">
    <property type="entry name" value="ArsR-like_HTH"/>
</dbReference>
<evidence type="ECO:0000256" key="2">
    <source>
        <dbReference type="ARBA" id="ARBA00023125"/>
    </source>
</evidence>
<dbReference type="PROSITE" id="PS50987">
    <property type="entry name" value="HTH_ARSR_2"/>
    <property type="match status" value="1"/>
</dbReference>
<reference evidence="5 6" key="1">
    <citation type="submission" date="2017-06" db="EMBL/GenBank/DDBJ databases">
        <title>Genome sequence of Bacillus sonorensis strain SRCM101395.</title>
        <authorList>
            <person name="Cho S.H."/>
        </authorList>
    </citation>
    <scope>NUCLEOTIDE SEQUENCE [LARGE SCALE GENOMIC DNA]</scope>
    <source>
        <strain evidence="5 6">SRCM101395</strain>
    </source>
</reference>
<dbReference type="SMART" id="SM00418">
    <property type="entry name" value="HTH_ARSR"/>
    <property type="match status" value="1"/>
</dbReference>
<evidence type="ECO:0000313" key="5">
    <source>
        <dbReference type="EMBL" id="ASB88940.1"/>
    </source>
</evidence>
<keyword evidence="2" id="KW-0238">DNA-binding</keyword>
<dbReference type="InterPro" id="IPR036388">
    <property type="entry name" value="WH-like_DNA-bd_sf"/>
</dbReference>
<dbReference type="Pfam" id="PF01022">
    <property type="entry name" value="HTH_5"/>
    <property type="match status" value="1"/>
</dbReference>
<evidence type="ECO:0000313" key="6">
    <source>
        <dbReference type="Proteomes" id="UP000196877"/>
    </source>
</evidence>
<dbReference type="InterPro" id="IPR036390">
    <property type="entry name" value="WH_DNA-bd_sf"/>
</dbReference>
<evidence type="ECO:0000256" key="3">
    <source>
        <dbReference type="ARBA" id="ARBA00023163"/>
    </source>
</evidence>
<feature type="domain" description="HTH arsR-type" evidence="4">
    <location>
        <begin position="24"/>
        <end position="117"/>
    </location>
</feature>
<dbReference type="InterPro" id="IPR001845">
    <property type="entry name" value="HTH_ArsR_DNA-bd_dom"/>
</dbReference>
<organism evidence="5 6">
    <name type="scientific">Bacillus sonorensis</name>
    <dbReference type="NCBI Taxonomy" id="119858"/>
    <lineage>
        <taxon>Bacteria</taxon>
        <taxon>Bacillati</taxon>
        <taxon>Bacillota</taxon>
        <taxon>Bacilli</taxon>
        <taxon>Bacillales</taxon>
        <taxon>Bacillaceae</taxon>
        <taxon>Bacillus</taxon>
    </lineage>
</organism>
<keyword evidence="1" id="KW-0805">Transcription regulation</keyword>
<evidence type="ECO:0000259" key="4">
    <source>
        <dbReference type="PROSITE" id="PS50987"/>
    </source>
</evidence>
<keyword evidence="3" id="KW-0804">Transcription</keyword>
<dbReference type="Gene3D" id="1.10.10.10">
    <property type="entry name" value="Winged helix-like DNA-binding domain superfamily/Winged helix DNA-binding domain"/>
    <property type="match status" value="1"/>
</dbReference>
<dbReference type="PANTHER" id="PTHR43132">
    <property type="entry name" value="ARSENICAL RESISTANCE OPERON REPRESSOR ARSR-RELATED"/>
    <property type="match status" value="1"/>
</dbReference>
<dbReference type="Proteomes" id="UP000196877">
    <property type="component" value="Chromosome"/>
</dbReference>
<name>A0ABM6LI02_9BACI</name>
<dbReference type="PRINTS" id="PR00778">
    <property type="entry name" value="HTHARSR"/>
</dbReference>
<evidence type="ECO:0000256" key="1">
    <source>
        <dbReference type="ARBA" id="ARBA00023015"/>
    </source>
</evidence>
<dbReference type="CDD" id="cd00090">
    <property type="entry name" value="HTH_ARSR"/>
    <property type="match status" value="1"/>
</dbReference>
<proteinExistence type="predicted"/>
<accession>A0ABM6LI02</accession>
<dbReference type="EMBL" id="CP021920">
    <property type="protein sequence ID" value="ASB88940.1"/>
    <property type="molecule type" value="Genomic_DNA"/>
</dbReference>
<dbReference type="NCBIfam" id="NF033788">
    <property type="entry name" value="HTH_metalloreg"/>
    <property type="match status" value="1"/>
</dbReference>
<keyword evidence="6" id="KW-1185">Reference proteome</keyword>
<protein>
    <submittedName>
        <fullName evidence="5">HTH-type transcriptional repressor CzrA</fullName>
    </submittedName>
</protein>
<dbReference type="PANTHER" id="PTHR43132:SF6">
    <property type="entry name" value="HTH-TYPE TRANSCRIPTIONAL REPRESSOR CZRA"/>
    <property type="match status" value="1"/>
</dbReference>
<sequence>MYGKGENMNEQNQEIPEEQSRLELDEETLFLVSQTFKALSDPTRIKILHLLSQGEHSVNEIAEKLRLLQSTVSHQLRFLKNLRLVKSRRSGTSIFYSPEDQHVLDVLQQMIDHTQHD</sequence>